<protein>
    <submittedName>
        <fullName evidence="2">Uncharacterized protein</fullName>
    </submittedName>
</protein>
<reference evidence="2" key="1">
    <citation type="submission" date="2018-02" db="EMBL/GenBank/DDBJ databases">
        <title>Rhizophora mucronata_Transcriptome.</title>
        <authorList>
            <person name="Meera S.P."/>
            <person name="Sreeshan A."/>
            <person name="Augustine A."/>
        </authorList>
    </citation>
    <scope>NUCLEOTIDE SEQUENCE</scope>
    <source>
        <tissue evidence="2">Leaf</tissue>
    </source>
</reference>
<dbReference type="EMBL" id="GGEC01081721">
    <property type="protein sequence ID" value="MBX62205.1"/>
    <property type="molecule type" value="Transcribed_RNA"/>
</dbReference>
<evidence type="ECO:0000313" key="2">
    <source>
        <dbReference type="EMBL" id="MBX62205.1"/>
    </source>
</evidence>
<accession>A0A2P2Q5C5</accession>
<keyword evidence="1" id="KW-0472">Membrane</keyword>
<evidence type="ECO:0000256" key="1">
    <source>
        <dbReference type="SAM" id="Phobius"/>
    </source>
</evidence>
<sequence>MASANSRIGLPFFPFCCCHPKQVWILFSITIYFLVKAWILFAMTTENGK</sequence>
<keyword evidence="1" id="KW-1133">Transmembrane helix</keyword>
<name>A0A2P2Q5C5_RHIMU</name>
<feature type="transmembrane region" description="Helical" evidence="1">
    <location>
        <begin position="23"/>
        <end position="43"/>
    </location>
</feature>
<keyword evidence="1" id="KW-0812">Transmembrane</keyword>
<proteinExistence type="predicted"/>
<organism evidence="2">
    <name type="scientific">Rhizophora mucronata</name>
    <name type="common">Asiatic mangrove</name>
    <dbReference type="NCBI Taxonomy" id="61149"/>
    <lineage>
        <taxon>Eukaryota</taxon>
        <taxon>Viridiplantae</taxon>
        <taxon>Streptophyta</taxon>
        <taxon>Embryophyta</taxon>
        <taxon>Tracheophyta</taxon>
        <taxon>Spermatophyta</taxon>
        <taxon>Magnoliopsida</taxon>
        <taxon>eudicotyledons</taxon>
        <taxon>Gunneridae</taxon>
        <taxon>Pentapetalae</taxon>
        <taxon>rosids</taxon>
        <taxon>fabids</taxon>
        <taxon>Malpighiales</taxon>
        <taxon>Rhizophoraceae</taxon>
        <taxon>Rhizophora</taxon>
    </lineage>
</organism>
<dbReference type="AlphaFoldDB" id="A0A2P2Q5C5"/>